<dbReference type="Gene3D" id="2.70.98.10">
    <property type="match status" value="1"/>
</dbReference>
<dbReference type="PANTHER" id="PTHR10091">
    <property type="entry name" value="ALDOSE-1-EPIMERASE"/>
    <property type="match status" value="1"/>
</dbReference>
<gene>
    <name evidence="1" type="ORF">L0M99_00840</name>
</gene>
<reference evidence="1" key="1">
    <citation type="submission" date="2022-01" db="EMBL/GenBank/DDBJ databases">
        <title>Collection of gut derived symbiotic bacterial strains cultured from healthy donors.</title>
        <authorList>
            <person name="Lin H."/>
            <person name="Kohout C."/>
            <person name="Waligurski E."/>
            <person name="Pamer E.G."/>
        </authorList>
    </citation>
    <scope>NUCLEOTIDE SEQUENCE</scope>
    <source>
        <strain evidence="1">DFI.7.46</strain>
    </source>
</reference>
<dbReference type="GO" id="GO:0030246">
    <property type="term" value="F:carbohydrate binding"/>
    <property type="evidence" value="ECO:0007669"/>
    <property type="project" value="InterPro"/>
</dbReference>
<dbReference type="Proteomes" id="UP001200537">
    <property type="component" value="Unassembled WGS sequence"/>
</dbReference>
<evidence type="ECO:0000313" key="1">
    <source>
        <dbReference type="EMBL" id="MCG4617043.1"/>
    </source>
</evidence>
<proteinExistence type="predicted"/>
<dbReference type="InterPro" id="IPR011013">
    <property type="entry name" value="Gal_mutarotase_sf_dom"/>
</dbReference>
<accession>A0AAJ1B9W8</accession>
<comment type="caution">
    <text evidence="1">The sequence shown here is derived from an EMBL/GenBank/DDBJ whole genome shotgun (WGS) entry which is preliminary data.</text>
</comment>
<dbReference type="PANTHER" id="PTHR10091:SF0">
    <property type="entry name" value="GALACTOSE MUTAROTASE"/>
    <property type="match status" value="1"/>
</dbReference>
<dbReference type="GO" id="GO:0004034">
    <property type="term" value="F:aldose 1-epimerase activity"/>
    <property type="evidence" value="ECO:0007669"/>
    <property type="project" value="TreeGrafter"/>
</dbReference>
<organism evidence="1 2">
    <name type="scientific">Varibaculum cambriense</name>
    <dbReference type="NCBI Taxonomy" id="184870"/>
    <lineage>
        <taxon>Bacteria</taxon>
        <taxon>Bacillati</taxon>
        <taxon>Actinomycetota</taxon>
        <taxon>Actinomycetes</taxon>
        <taxon>Actinomycetales</taxon>
        <taxon>Actinomycetaceae</taxon>
        <taxon>Varibaculum</taxon>
    </lineage>
</organism>
<dbReference type="SUPFAM" id="SSF74650">
    <property type="entry name" value="Galactose mutarotase-like"/>
    <property type="match status" value="1"/>
</dbReference>
<dbReference type="GO" id="GO:0006006">
    <property type="term" value="P:glucose metabolic process"/>
    <property type="evidence" value="ECO:0007669"/>
    <property type="project" value="TreeGrafter"/>
</dbReference>
<name>A0AAJ1B9W8_9ACTO</name>
<dbReference type="AlphaFoldDB" id="A0AAJ1B9W8"/>
<dbReference type="EMBL" id="JAKNHJ010000001">
    <property type="protein sequence ID" value="MCG4617043.1"/>
    <property type="molecule type" value="Genomic_DNA"/>
</dbReference>
<dbReference type="GO" id="GO:0033499">
    <property type="term" value="P:galactose catabolic process via UDP-galactose, Leloir pathway"/>
    <property type="evidence" value="ECO:0007669"/>
    <property type="project" value="TreeGrafter"/>
</dbReference>
<protein>
    <recommendedName>
        <fullName evidence="3">Aldose 1-epimerase</fullName>
    </recommendedName>
</protein>
<dbReference type="Pfam" id="PF01263">
    <property type="entry name" value="Aldose_epim"/>
    <property type="match status" value="1"/>
</dbReference>
<dbReference type="InterPro" id="IPR008183">
    <property type="entry name" value="Aldose_1/G6P_1-epimerase"/>
</dbReference>
<evidence type="ECO:0000313" key="2">
    <source>
        <dbReference type="Proteomes" id="UP001200537"/>
    </source>
</evidence>
<sequence length="335" mass="36970">MSFETWTLKAGEDSVSIAKIGATVLDWQVEDHFQDISDFPLPPDGAYPLKQRKIHVLDGYRDAQEAREMNGFRNAVMAPWSNRLRDGKYSFQGRTYDFAGKTVGGPLALHGLVADQPFELVEAGEDFLRAKIQVPKLEAYPFEVEVEVTYRLCADPHRLSLDIVARNNGEADAPITLGWHPYLVCQAGSAETTKITVPSQVRIQTDKNLIPKPGIKGFSTQAYPVTLVHRRDIDWGMTSLVAEDGVATALVDHVDGSQTAVELIGARQGLGLGSFQIYTGQDLAYRRGIAVAVEPLLAMTDAFNRPECEDLITVAPGQVQEFHAALEHRSPLNRQ</sequence>
<dbReference type="InterPro" id="IPR014718">
    <property type="entry name" value="GH-type_carb-bd"/>
</dbReference>
<dbReference type="RefSeq" id="WP_238127448.1">
    <property type="nucleotide sequence ID" value="NZ_JAGZVZ010000003.1"/>
</dbReference>
<evidence type="ECO:0008006" key="3">
    <source>
        <dbReference type="Google" id="ProtNLM"/>
    </source>
</evidence>